<dbReference type="PANTHER" id="PTHR30461">
    <property type="entry name" value="DNA-INVERTASE FROM LAMBDOID PROPHAGE"/>
    <property type="match status" value="1"/>
</dbReference>
<feature type="coiled-coil region" evidence="1">
    <location>
        <begin position="445"/>
        <end position="479"/>
    </location>
</feature>
<dbReference type="Gene3D" id="3.40.50.1390">
    <property type="entry name" value="Resolvase, N-terminal catalytic domain"/>
    <property type="match status" value="1"/>
</dbReference>
<feature type="domain" description="Resolvase/invertase-type recombinase catalytic" evidence="2">
    <location>
        <begin position="2"/>
        <end position="160"/>
    </location>
</feature>
<dbReference type="SMART" id="SM00857">
    <property type="entry name" value="Resolvase"/>
    <property type="match status" value="1"/>
</dbReference>
<accession>A0A099I1K8</accession>
<dbReference type="RefSeq" id="WP_044907949.1">
    <property type="nucleotide sequence ID" value="NZ_JQIF01000113.1"/>
</dbReference>
<dbReference type="InterPro" id="IPR038109">
    <property type="entry name" value="DNA_bind_recomb_sf"/>
</dbReference>
<dbReference type="AlphaFoldDB" id="A0A099I1K8"/>
<dbReference type="GO" id="GO:0000150">
    <property type="term" value="F:DNA strand exchange activity"/>
    <property type="evidence" value="ECO:0007669"/>
    <property type="project" value="InterPro"/>
</dbReference>
<dbReference type="InterPro" id="IPR025827">
    <property type="entry name" value="Zn_ribbon_recom_dom"/>
</dbReference>
<protein>
    <recommendedName>
        <fullName evidence="6">Recombinase</fullName>
    </recommendedName>
</protein>
<evidence type="ECO:0000313" key="4">
    <source>
        <dbReference type="EMBL" id="KGJ51426.1"/>
    </source>
</evidence>
<dbReference type="GO" id="GO:0003677">
    <property type="term" value="F:DNA binding"/>
    <property type="evidence" value="ECO:0007669"/>
    <property type="project" value="InterPro"/>
</dbReference>
<name>A0A099I1K8_CLOIN</name>
<sequence length="529" mass="61825">MKLYLYIRLSSADKDLKYKTESESIANQRELLHQYLKSHNEFSNYEVEEFIDDGYSGTNDNRPSFERMIEHLKNGDCKLVICKDFSRFFRDYVEIGDYLERIFPFLGVRFISVNDNYDSNDYIGTTGGLDVVMQSIVYSFYSKDLSQKIKTVMRAKAKKGQFIGSFPPYGYIKDPENKNHLVIDENVAHVVRRIFEMAIDGKVVSEISVALNNDKIETPSQYFAKKYPDCKKFKKRVSKGNCWDSSNVRRILQHKIYTGATVSQIREWKGIDVAQTTMRDEADWIVVPNCHEAIVSDDEFNEAQKAIRRVGKYERSNKEYLLRSLIRCGICGRVMTRNARGKVITYYCDKSRFVEDTECPVGERFKEQDLEKVILDNFLQFLSLLVDREKKLKEAVAKTKGSESYLKQSILKIEKSIKQNSQSKITAYERYSDGIISRNEFMIIREQLAIELDKFNEEKENLEHQLKDLENAVNPELKQLTSTAHEFLNAEQVTNQMLLYFIDRVYVYSGMRIEIQYKFKDTLKDVLEP</sequence>
<dbReference type="InterPro" id="IPR036162">
    <property type="entry name" value="Resolvase-like_N_sf"/>
</dbReference>
<gene>
    <name evidence="4" type="ORF">CIAN88_20910</name>
</gene>
<proteinExistence type="predicted"/>
<feature type="domain" description="Recombinase" evidence="3">
    <location>
        <begin position="168"/>
        <end position="313"/>
    </location>
</feature>
<dbReference type="Pfam" id="PF13408">
    <property type="entry name" value="Zn_ribbon_recom"/>
    <property type="match status" value="1"/>
</dbReference>
<dbReference type="InterPro" id="IPR006119">
    <property type="entry name" value="Resolv_N"/>
</dbReference>
<dbReference type="Pfam" id="PF00239">
    <property type="entry name" value="Resolvase"/>
    <property type="match status" value="1"/>
</dbReference>
<dbReference type="PROSITE" id="PS51736">
    <property type="entry name" value="RECOMBINASES_3"/>
    <property type="match status" value="1"/>
</dbReference>
<dbReference type="PROSITE" id="PS51737">
    <property type="entry name" value="RECOMBINASE_DNA_BIND"/>
    <property type="match status" value="1"/>
</dbReference>
<dbReference type="InterPro" id="IPR050639">
    <property type="entry name" value="SSR_resolvase"/>
</dbReference>
<dbReference type="EMBL" id="JQIF01000113">
    <property type="protein sequence ID" value="KGJ51426.1"/>
    <property type="molecule type" value="Genomic_DNA"/>
</dbReference>
<dbReference type="Pfam" id="PF07508">
    <property type="entry name" value="Recombinase"/>
    <property type="match status" value="1"/>
</dbReference>
<reference evidence="4 5" key="1">
    <citation type="submission" date="2014-08" db="EMBL/GenBank/DDBJ databases">
        <title>Clostridium innocuum, an unnegligible vancomycin-resistant pathogen causing extra-intestinal infections.</title>
        <authorList>
            <person name="Feng Y."/>
            <person name="Chiu C.-H."/>
        </authorList>
    </citation>
    <scope>NUCLEOTIDE SEQUENCE [LARGE SCALE GENOMIC DNA]</scope>
    <source>
        <strain evidence="4 5">AN88</strain>
    </source>
</reference>
<evidence type="ECO:0008006" key="6">
    <source>
        <dbReference type="Google" id="ProtNLM"/>
    </source>
</evidence>
<dbReference type="Proteomes" id="UP000030008">
    <property type="component" value="Unassembled WGS sequence"/>
</dbReference>
<dbReference type="SUPFAM" id="SSF53041">
    <property type="entry name" value="Resolvase-like"/>
    <property type="match status" value="1"/>
</dbReference>
<comment type="caution">
    <text evidence="4">The sequence shown here is derived from an EMBL/GenBank/DDBJ whole genome shotgun (WGS) entry which is preliminary data.</text>
</comment>
<keyword evidence="1" id="KW-0175">Coiled coil</keyword>
<evidence type="ECO:0000259" key="3">
    <source>
        <dbReference type="PROSITE" id="PS51737"/>
    </source>
</evidence>
<dbReference type="PANTHER" id="PTHR30461:SF23">
    <property type="entry name" value="DNA RECOMBINASE-RELATED"/>
    <property type="match status" value="1"/>
</dbReference>
<dbReference type="InterPro" id="IPR011109">
    <property type="entry name" value="DNA_bind_recombinase_dom"/>
</dbReference>
<evidence type="ECO:0000313" key="5">
    <source>
        <dbReference type="Proteomes" id="UP000030008"/>
    </source>
</evidence>
<organism evidence="4 5">
    <name type="scientific">Clostridium innocuum</name>
    <dbReference type="NCBI Taxonomy" id="1522"/>
    <lineage>
        <taxon>Bacteria</taxon>
        <taxon>Bacillati</taxon>
        <taxon>Bacillota</taxon>
        <taxon>Clostridia</taxon>
        <taxon>Eubacteriales</taxon>
        <taxon>Clostridiaceae</taxon>
        <taxon>Clostridium</taxon>
    </lineage>
</organism>
<dbReference type="Gene3D" id="3.90.1750.20">
    <property type="entry name" value="Putative Large Serine Recombinase, Chain B, Domain 2"/>
    <property type="match status" value="1"/>
</dbReference>
<evidence type="ECO:0000259" key="2">
    <source>
        <dbReference type="PROSITE" id="PS51736"/>
    </source>
</evidence>
<evidence type="ECO:0000256" key="1">
    <source>
        <dbReference type="SAM" id="Coils"/>
    </source>
</evidence>